<evidence type="ECO:0000256" key="3">
    <source>
        <dbReference type="ARBA" id="ARBA00022692"/>
    </source>
</evidence>
<organism evidence="8 9">
    <name type="scientific">Diaporthe eres</name>
    <name type="common">Phomopsis oblonga</name>
    <dbReference type="NCBI Taxonomy" id="83184"/>
    <lineage>
        <taxon>Eukaryota</taxon>
        <taxon>Fungi</taxon>
        <taxon>Dikarya</taxon>
        <taxon>Ascomycota</taxon>
        <taxon>Pezizomycotina</taxon>
        <taxon>Sordariomycetes</taxon>
        <taxon>Sordariomycetidae</taxon>
        <taxon>Diaporthales</taxon>
        <taxon>Diaporthaceae</taxon>
        <taxon>Diaporthe</taxon>
        <taxon>Diaporthe eres species complex</taxon>
    </lineage>
</organism>
<name>A0ABR1NWS1_DIAER</name>
<dbReference type="InterPro" id="IPR023271">
    <property type="entry name" value="Aquaporin-like"/>
</dbReference>
<feature type="transmembrane region" description="Helical" evidence="7">
    <location>
        <begin position="88"/>
        <end position="109"/>
    </location>
</feature>
<evidence type="ECO:0000256" key="1">
    <source>
        <dbReference type="ARBA" id="ARBA00004141"/>
    </source>
</evidence>
<keyword evidence="6" id="KW-0813">Transport</keyword>
<proteinExistence type="inferred from homology"/>
<comment type="caution">
    <text evidence="8">The sequence shown here is derived from an EMBL/GenBank/DDBJ whole genome shotgun (WGS) entry which is preliminary data.</text>
</comment>
<evidence type="ECO:0000256" key="2">
    <source>
        <dbReference type="ARBA" id="ARBA00006175"/>
    </source>
</evidence>
<evidence type="ECO:0000256" key="7">
    <source>
        <dbReference type="SAM" id="Phobius"/>
    </source>
</evidence>
<accession>A0ABR1NWS1</accession>
<dbReference type="Pfam" id="PF00230">
    <property type="entry name" value="MIP"/>
    <property type="match status" value="1"/>
</dbReference>
<gene>
    <name evidence="8" type="primary">AQY1_2</name>
    <name evidence="8" type="ORF">SLS63_010541</name>
</gene>
<evidence type="ECO:0000313" key="8">
    <source>
        <dbReference type="EMBL" id="KAK7718156.1"/>
    </source>
</evidence>
<keyword evidence="3 6" id="KW-0812">Transmembrane</keyword>
<reference evidence="8 9" key="1">
    <citation type="submission" date="2024-02" db="EMBL/GenBank/DDBJ databases">
        <title>De novo assembly and annotation of 12 fungi associated with fruit tree decline syndrome in Ontario, Canada.</title>
        <authorList>
            <person name="Sulman M."/>
            <person name="Ellouze W."/>
            <person name="Ilyukhin E."/>
        </authorList>
    </citation>
    <scope>NUCLEOTIDE SEQUENCE [LARGE SCALE GENOMIC DNA]</scope>
    <source>
        <strain evidence="8 9">M169</strain>
    </source>
</reference>
<feature type="transmembrane region" description="Helical" evidence="7">
    <location>
        <begin position="251"/>
        <end position="275"/>
    </location>
</feature>
<feature type="transmembrane region" description="Helical" evidence="7">
    <location>
        <begin position="180"/>
        <end position="205"/>
    </location>
</feature>
<dbReference type="PRINTS" id="PR00783">
    <property type="entry name" value="MINTRINSICP"/>
</dbReference>
<dbReference type="InterPro" id="IPR000425">
    <property type="entry name" value="MIP"/>
</dbReference>
<keyword evidence="4 7" id="KW-1133">Transmembrane helix</keyword>
<feature type="transmembrane region" description="Helical" evidence="7">
    <location>
        <begin position="225"/>
        <end position="244"/>
    </location>
</feature>
<protein>
    <submittedName>
        <fullName evidence="8">Aquaporin-1</fullName>
    </submittedName>
</protein>
<dbReference type="PANTHER" id="PTHR19139:SF199">
    <property type="entry name" value="MIP17260P"/>
    <property type="match status" value="1"/>
</dbReference>
<dbReference type="EMBL" id="JAKNSF020000088">
    <property type="protein sequence ID" value="KAK7718156.1"/>
    <property type="molecule type" value="Genomic_DNA"/>
</dbReference>
<feature type="transmembrane region" description="Helical" evidence="7">
    <location>
        <begin position="295"/>
        <end position="316"/>
    </location>
</feature>
<evidence type="ECO:0000256" key="4">
    <source>
        <dbReference type="ARBA" id="ARBA00022989"/>
    </source>
</evidence>
<comment type="subcellular location">
    <subcellularLocation>
        <location evidence="1">Membrane</location>
        <topology evidence="1">Multi-pass membrane protein</topology>
    </subcellularLocation>
</comment>
<evidence type="ECO:0000313" key="9">
    <source>
        <dbReference type="Proteomes" id="UP001430848"/>
    </source>
</evidence>
<keyword evidence="9" id="KW-1185">Reference proteome</keyword>
<dbReference type="SUPFAM" id="SSF81338">
    <property type="entry name" value="Aquaporin-like"/>
    <property type="match status" value="1"/>
</dbReference>
<dbReference type="Proteomes" id="UP001430848">
    <property type="component" value="Unassembled WGS sequence"/>
</dbReference>
<evidence type="ECO:0000256" key="6">
    <source>
        <dbReference type="RuleBase" id="RU000477"/>
    </source>
</evidence>
<dbReference type="InterPro" id="IPR034294">
    <property type="entry name" value="Aquaporin_transptr"/>
</dbReference>
<sequence>MSAKVRIQGLSSSGSILFEKGQPRRKHVKMSIPRAHIEMHRGGGGDDVNPPLIVKQPVMLEPTDPRAGGQQRPNKVFAALSDAGRGHIVAMIGEYLGTTMFLFFGFIAAQTANEKKDITLRASVGAGAAPAGPSLLQISYISAVFGLSLATNAWIWYRVSGGMFNPSIAFGLWLSGAFNWVRLVCVIPAQFLGGITAAGLVAAILPGPLQAENSVSDGVSTGGGFVMEVFLTAELMITILMLAVEKSRTTFIAPLTIGIALTIIHLVGINVSGASVNPARSLGPAVVNNNYVSEFWIYFIGPTLGAAIAAGLRHLLKALAYQTANPGQDGDGIEFFRVVASSSQGSVYPSPAWRRKPRVSEDRELLLHDKVQQREVSHDFP</sequence>
<dbReference type="PANTHER" id="PTHR19139">
    <property type="entry name" value="AQUAPORIN TRANSPORTER"/>
    <property type="match status" value="1"/>
</dbReference>
<comment type="similarity">
    <text evidence="2 6">Belongs to the MIP/aquaporin (TC 1.A.8) family.</text>
</comment>
<dbReference type="Gene3D" id="1.20.1080.10">
    <property type="entry name" value="Glycerol uptake facilitator protein"/>
    <property type="match status" value="1"/>
</dbReference>
<keyword evidence="5 7" id="KW-0472">Membrane</keyword>
<evidence type="ECO:0000256" key="5">
    <source>
        <dbReference type="ARBA" id="ARBA00023136"/>
    </source>
</evidence>